<reference evidence="2 3" key="1">
    <citation type="submission" date="2018-10" db="EMBL/GenBank/DDBJ databases">
        <title>A high-quality apple genome assembly.</title>
        <authorList>
            <person name="Hu J."/>
        </authorList>
    </citation>
    <scope>NUCLEOTIDE SEQUENCE [LARGE SCALE GENOMIC DNA]</scope>
    <source>
        <strain evidence="3">cv. HFTH1</strain>
        <tissue evidence="2">Young leaf</tissue>
    </source>
</reference>
<comment type="caution">
    <text evidence="2">The sequence shown here is derived from an EMBL/GenBank/DDBJ whole genome shotgun (WGS) entry which is preliminary data.</text>
</comment>
<organism evidence="2 3">
    <name type="scientific">Malus domestica</name>
    <name type="common">Apple</name>
    <name type="synonym">Pyrus malus</name>
    <dbReference type="NCBI Taxonomy" id="3750"/>
    <lineage>
        <taxon>Eukaryota</taxon>
        <taxon>Viridiplantae</taxon>
        <taxon>Streptophyta</taxon>
        <taxon>Embryophyta</taxon>
        <taxon>Tracheophyta</taxon>
        <taxon>Spermatophyta</taxon>
        <taxon>Magnoliopsida</taxon>
        <taxon>eudicotyledons</taxon>
        <taxon>Gunneridae</taxon>
        <taxon>Pentapetalae</taxon>
        <taxon>rosids</taxon>
        <taxon>fabids</taxon>
        <taxon>Rosales</taxon>
        <taxon>Rosaceae</taxon>
        <taxon>Amygdaloideae</taxon>
        <taxon>Maleae</taxon>
        <taxon>Malus</taxon>
    </lineage>
</organism>
<dbReference type="Proteomes" id="UP000290289">
    <property type="component" value="Chromosome 15"/>
</dbReference>
<proteinExistence type="predicted"/>
<dbReference type="Gramene" id="mRNA:MD15G0022000">
    <property type="protein sequence ID" value="mRNA:MD15G0022000"/>
    <property type="gene ID" value="MD15G0022000"/>
</dbReference>
<dbReference type="AlphaFoldDB" id="A0A498HR53"/>
<evidence type="ECO:0000256" key="1">
    <source>
        <dbReference type="SAM" id="SignalP"/>
    </source>
</evidence>
<evidence type="ECO:0000313" key="3">
    <source>
        <dbReference type="Proteomes" id="UP000290289"/>
    </source>
</evidence>
<feature type="signal peptide" evidence="1">
    <location>
        <begin position="1"/>
        <end position="23"/>
    </location>
</feature>
<keyword evidence="1" id="KW-0732">Signal</keyword>
<sequence length="84" mass="9026">MAKIAFVLILSLVLLISVHAVLGDDNFMETAKGAAESMSESASDALKEAKETTSTWGDWFKDKFHDVGLGSDDHDHSSKTPESG</sequence>
<keyword evidence="3" id="KW-1185">Reference proteome</keyword>
<name>A0A498HR53_MALDO</name>
<accession>A0A498HR53</accession>
<protein>
    <submittedName>
        <fullName evidence="2">Uncharacterized protein</fullName>
    </submittedName>
</protein>
<evidence type="ECO:0000313" key="2">
    <source>
        <dbReference type="EMBL" id="RXH73220.1"/>
    </source>
</evidence>
<feature type="chain" id="PRO_5019840395" evidence="1">
    <location>
        <begin position="24"/>
        <end position="84"/>
    </location>
</feature>
<gene>
    <name evidence="2" type="ORF">DVH24_012904</name>
</gene>
<dbReference type="EMBL" id="RDQH01000341">
    <property type="protein sequence ID" value="RXH73220.1"/>
    <property type="molecule type" value="Genomic_DNA"/>
</dbReference>